<dbReference type="OrthoDB" id="913551at2"/>
<name>A0A5C7ABA8_9FLAO</name>
<accession>A0A5C7ABA8</accession>
<keyword evidence="2" id="KW-1185">Reference proteome</keyword>
<dbReference type="EMBL" id="VORX01000009">
    <property type="protein sequence ID" value="TXE05848.1"/>
    <property type="molecule type" value="Genomic_DNA"/>
</dbReference>
<dbReference type="SUPFAM" id="SSF53756">
    <property type="entry name" value="UDP-Glycosyltransferase/glycogen phosphorylase"/>
    <property type="match status" value="1"/>
</dbReference>
<evidence type="ECO:0000313" key="2">
    <source>
        <dbReference type="Proteomes" id="UP000321734"/>
    </source>
</evidence>
<proteinExistence type="predicted"/>
<sequence>MHNRKVKLFILIPDGVSLRNFAYTSFYKIAIDRGHEVVFWNNTPFDLEAFGFSQERIIKPKLHWLTTILKSARLRVELDCFGKRTQDPVYKSYVFPLSRSGWKNGLKAFLISLAVFFLNSEKGLAWLRKMIPILEQRTAYYKACKTILKQHQPDLVYCCSQRSVMAIAPLQAAKSLGIHTGCFVYSWDNLPKATLDVTADYYHVWSNHMKLELLFYYPFVESNQVVVTGTPQFEPHYNTDILQTKEMFYQENNLNLGVTYLCYSGDDVTTSPKDPLYLRDVAKAIRYLNTKGHTLGLIFRRCPVDFTNRYDAVIEAYNDVIVPIQPIWKKLGGAWDTILPLPEDVTLLSNLALHTAAVINLGSSMVFDFAIHQKPCLYMNYNYFNDANVPEQGVYVYDYVHFRSKPTDAVVIWLNHPNDIATSIAALLEHPHPTVSAANLWYEKINEHPANFASTRIWDSIETIIKI</sequence>
<dbReference type="AlphaFoldDB" id="A0A5C7ABA8"/>
<gene>
    <name evidence="1" type="ORF">ES711_14910</name>
</gene>
<organism evidence="1 2">
    <name type="scientific">Gelidibacter salicanalis</name>
    <dbReference type="NCBI Taxonomy" id="291193"/>
    <lineage>
        <taxon>Bacteria</taxon>
        <taxon>Pseudomonadati</taxon>
        <taxon>Bacteroidota</taxon>
        <taxon>Flavobacteriia</taxon>
        <taxon>Flavobacteriales</taxon>
        <taxon>Flavobacteriaceae</taxon>
        <taxon>Gelidibacter</taxon>
    </lineage>
</organism>
<evidence type="ECO:0000313" key="1">
    <source>
        <dbReference type="EMBL" id="TXE05848.1"/>
    </source>
</evidence>
<keyword evidence="1" id="KW-0808">Transferase</keyword>
<dbReference type="GO" id="GO:0016740">
    <property type="term" value="F:transferase activity"/>
    <property type="evidence" value="ECO:0007669"/>
    <property type="project" value="UniProtKB-KW"/>
</dbReference>
<protein>
    <submittedName>
        <fullName evidence="1">UDP-glycosyltransferase</fullName>
    </submittedName>
</protein>
<dbReference type="Proteomes" id="UP000321734">
    <property type="component" value="Unassembled WGS sequence"/>
</dbReference>
<reference evidence="1 2" key="1">
    <citation type="submission" date="2019-08" db="EMBL/GenBank/DDBJ databases">
        <title>Genome sequence of Gelidibacter salicanalis IC162T.</title>
        <authorList>
            <person name="Bowman J.P."/>
        </authorList>
    </citation>
    <scope>NUCLEOTIDE SEQUENCE [LARGE SCALE GENOMIC DNA]</scope>
    <source>
        <strain evidence="1 2">IC162</strain>
    </source>
</reference>
<dbReference type="RefSeq" id="WP_146894100.1">
    <property type="nucleotide sequence ID" value="NZ_VORX01000009.1"/>
</dbReference>
<comment type="caution">
    <text evidence="1">The sequence shown here is derived from an EMBL/GenBank/DDBJ whole genome shotgun (WGS) entry which is preliminary data.</text>
</comment>